<dbReference type="Proteomes" id="UP000274545">
    <property type="component" value="Unassembled WGS sequence"/>
</dbReference>
<reference evidence="1 2" key="1">
    <citation type="journal article" date="2019" name="Genome Biol. Evol.">
        <title>Toxin and genome evolution in a Drosophila defensive symbiosis.</title>
        <authorList>
            <person name="Ballinger M.J."/>
            <person name="Gawryluk R.M."/>
            <person name="Perlman S.J."/>
        </authorList>
    </citation>
    <scope>NUCLEOTIDE SEQUENCE [LARGE SCALE GENOMIC DNA]</scope>
    <source>
        <strain evidence="2">sNeo</strain>
    </source>
</reference>
<accession>A0A433EP28</accession>
<organism evidence="1 2">
    <name type="scientific">Spiroplasma poulsonii</name>
    <dbReference type="NCBI Taxonomy" id="2138"/>
    <lineage>
        <taxon>Bacteria</taxon>
        <taxon>Bacillati</taxon>
        <taxon>Mycoplasmatota</taxon>
        <taxon>Mollicutes</taxon>
        <taxon>Entomoplasmatales</taxon>
        <taxon>Spiroplasmataceae</taxon>
        <taxon>Spiroplasma</taxon>
    </lineage>
</organism>
<gene>
    <name evidence="1" type="ORF">D6D54_07125</name>
</gene>
<name>A0A433EP28_9MOLU</name>
<comment type="caution">
    <text evidence="1">The sequence shown here is derived from an EMBL/GenBank/DDBJ whole genome shotgun (WGS) entry which is preliminary data.</text>
</comment>
<evidence type="ECO:0000313" key="2">
    <source>
        <dbReference type="Proteomes" id="UP000274545"/>
    </source>
</evidence>
<evidence type="ECO:0000313" key="1">
    <source>
        <dbReference type="EMBL" id="RUP76030.1"/>
    </source>
</evidence>
<sequence length="1083" mass="125431">MSRINPGVIEELRRQAHDTLIDIRENIKDNRHWMVFPFNVYSSYIPDTETGWKPNNAKPSDYGSYSRIFDNMESTIAQWQNSLKIVQKYKGEEINILTIDDFNKQPINSTIWSNNETPFAIKLKDENNNVYWKLIDGENIYDINRMLEYLNQYKLSYFMNNDNKADNFYTKKVKVGKYWDAYMIDDRSSIQFGEAKFEQVFTQQSTERQYTLLILDEDVNKLNINDYYNFYTVFNDRGLNIGGGDINSAPQDRQWLYPSNVINYYSPYDGSFLWQEITFSSINDKISNSGLSVRQFIQTSAPGEGYCFPKITYDEKLNKGIVELDEILLKDPGVRAMAVKFYGNPIFFDMPVIGRPIIKGQFNKKVMNSRDLLMYNMYPAPPDKINTYASPEVSWYNIQGIQPTMITGYEDWKKDMESRYDFWSQKNSEGIVITDKASSTATNPTVGTTINEENNNSELYWSKTWKIIPPNKVKVNSGNVDNIISTQASSYFRRKDEFGNTVGQVQFEYNKMGACNVWDILNMNNFINRQITVLPLNYTQKLVFNPFTIPGGVGKFLNFISFGIPWGWVINQDKKTWPNFQFLNGFMSSNVYSFYNDAFWSEKSKGKGYLPFEIFREQGNDKVGAIFGANATSLGFTTLLTDKCKGTVLNKNGSKTSALVYSTYNLKQLNEKTNRVYLINEQTKAVDAQTPVSYSEQDNDCEFLQTPDGTNCSYIIDMFSIQALYKGNFEIIFYADNPYTNNEEDYLRLSVWSFRGKTKSTLNNYLRDMTTNYKNSFLLPHDFEIPTFNYPQYVLPPVPYNYQPYTQDIWDGKTGQALITKIIAQAQCKKGTFKNGSTGYGANLFNDNYNYGYYELEIDLKQIDPTIQSIDKFISSYKTIEISNLANLQVNCLKPDIEHFIRDRSVNLSAGETTCNYDLGSLNNITLQKKGISQTDNVNFENIIILYTDNINNYIQTFSTAYTNGLPGNNYFNKYIPSKDEENIYFLLQTTKLSDYDVSLPNNKKIVETYLQAYYTNDVKLKIRFTKIITAYLIEELNYKMEHWGVWKYWGNNKDIKIDLNALGVLNMVNNSDNPIKITIKPR</sequence>
<proteinExistence type="predicted"/>
<dbReference type="AlphaFoldDB" id="A0A433EP28"/>
<protein>
    <submittedName>
        <fullName evidence="1">Uncharacterized protein</fullName>
    </submittedName>
</protein>
<dbReference type="RefSeq" id="WP_127093242.1">
    <property type="nucleotide sequence ID" value="NZ_RAHC01000011.1"/>
</dbReference>
<dbReference type="EMBL" id="RAHC01000011">
    <property type="protein sequence ID" value="RUP76030.1"/>
    <property type="molecule type" value="Genomic_DNA"/>
</dbReference>